<evidence type="ECO:0000313" key="3">
    <source>
        <dbReference type="Proteomes" id="UP000285405"/>
    </source>
</evidence>
<sequence>MLEDEEIVDFMNGLDIPTTKEDKLGFEDFEEWPQIFDTVNNVFGPGEDENELGPLFKNSTSYGDASGHAQKIKLLPTPLPSPERQEVDQRQDSIHNSSNNILTERGLEKPLPKGWYLAPRLESQQT</sequence>
<comment type="caution">
    <text evidence="2">The sequence shown here is derived from an EMBL/GenBank/DDBJ whole genome shotgun (WGS) entry which is preliminary data.</text>
</comment>
<proteinExistence type="predicted"/>
<gene>
    <name evidence="2" type="ORF">GcC1_192033</name>
</gene>
<feature type="compositionally biased region" description="Basic and acidic residues" evidence="1">
    <location>
        <begin position="83"/>
        <end position="93"/>
    </location>
</feature>
<dbReference type="AlphaFoldDB" id="A0A420HHT0"/>
<reference evidence="2 3" key="1">
    <citation type="journal article" date="2018" name="BMC Genomics">
        <title>Comparative genome analyses reveal sequence features reflecting distinct modes of host-adaptation between dicot and monocot powdery mildew.</title>
        <authorList>
            <person name="Wu Y."/>
            <person name="Ma X."/>
            <person name="Pan Z."/>
            <person name="Kale S.D."/>
            <person name="Song Y."/>
            <person name="King H."/>
            <person name="Zhang Q."/>
            <person name="Presley C."/>
            <person name="Deng X."/>
            <person name="Wei C.I."/>
            <person name="Xiao S."/>
        </authorList>
    </citation>
    <scope>NUCLEOTIDE SEQUENCE [LARGE SCALE GENOMIC DNA]</scope>
    <source>
        <strain evidence="2">UCSC1</strain>
    </source>
</reference>
<name>A0A420HHT0_9PEZI</name>
<dbReference type="EMBL" id="MCBR01019280">
    <property type="protein sequence ID" value="RKF56991.1"/>
    <property type="molecule type" value="Genomic_DNA"/>
</dbReference>
<evidence type="ECO:0000313" key="2">
    <source>
        <dbReference type="EMBL" id="RKF56991.1"/>
    </source>
</evidence>
<feature type="region of interest" description="Disordered" evidence="1">
    <location>
        <begin position="74"/>
        <end position="106"/>
    </location>
</feature>
<organism evidence="2 3">
    <name type="scientific">Golovinomyces cichoracearum</name>
    <dbReference type="NCBI Taxonomy" id="62708"/>
    <lineage>
        <taxon>Eukaryota</taxon>
        <taxon>Fungi</taxon>
        <taxon>Dikarya</taxon>
        <taxon>Ascomycota</taxon>
        <taxon>Pezizomycotina</taxon>
        <taxon>Leotiomycetes</taxon>
        <taxon>Erysiphales</taxon>
        <taxon>Erysiphaceae</taxon>
        <taxon>Golovinomyces</taxon>
    </lineage>
</organism>
<protein>
    <submittedName>
        <fullName evidence="2">Uncharacterized protein</fullName>
    </submittedName>
</protein>
<evidence type="ECO:0000256" key="1">
    <source>
        <dbReference type="SAM" id="MobiDB-lite"/>
    </source>
</evidence>
<accession>A0A420HHT0</accession>
<dbReference type="Proteomes" id="UP000285405">
    <property type="component" value="Unassembled WGS sequence"/>
</dbReference>